<accession>A0A6S9GED5</accession>
<proteinExistence type="predicted"/>
<dbReference type="GO" id="GO:0008757">
    <property type="term" value="F:S-adenosylmethionine-dependent methyltransferase activity"/>
    <property type="evidence" value="ECO:0007669"/>
    <property type="project" value="InterPro"/>
</dbReference>
<keyword evidence="2" id="KW-0489">Methyltransferase</keyword>
<dbReference type="PANTHER" id="PTHR32183:SF6">
    <property type="entry name" value="CYSTEINE SULFINATE DESULFINASE_CYSTEINE DESULFURASE AND RELATED ENZYMES"/>
    <property type="match status" value="1"/>
</dbReference>
<protein>
    <recommendedName>
        <fullName evidence="6">Methyltransferase domain-containing protein</fullName>
    </recommendedName>
</protein>
<evidence type="ECO:0000256" key="1">
    <source>
        <dbReference type="ARBA" id="ARBA00022553"/>
    </source>
</evidence>
<dbReference type="InterPro" id="IPR029063">
    <property type="entry name" value="SAM-dependent_MTases_sf"/>
</dbReference>
<dbReference type="CDD" id="cd02440">
    <property type="entry name" value="AdoMet_MTases"/>
    <property type="match status" value="1"/>
</dbReference>
<dbReference type="GO" id="GO:0032259">
    <property type="term" value="P:methylation"/>
    <property type="evidence" value="ECO:0007669"/>
    <property type="project" value="UniProtKB-KW"/>
</dbReference>
<evidence type="ECO:0000313" key="5">
    <source>
        <dbReference type="EMBL" id="CAE0636702.1"/>
    </source>
</evidence>
<dbReference type="InterPro" id="IPR008854">
    <property type="entry name" value="TPMT"/>
</dbReference>
<reference evidence="5" key="1">
    <citation type="submission" date="2021-01" db="EMBL/GenBank/DDBJ databases">
        <authorList>
            <person name="Corre E."/>
            <person name="Pelletier E."/>
            <person name="Niang G."/>
            <person name="Scheremetjew M."/>
            <person name="Finn R."/>
            <person name="Kale V."/>
            <person name="Holt S."/>
            <person name="Cochrane G."/>
            <person name="Meng A."/>
            <person name="Brown T."/>
            <person name="Cohen L."/>
        </authorList>
    </citation>
    <scope>NUCLEOTIDE SEQUENCE</scope>
    <source>
        <strain evidence="5">CCMP3107</strain>
    </source>
</reference>
<organism evidence="5">
    <name type="scientific">Heterosigma akashiwo</name>
    <name type="common">Chromophytic alga</name>
    <name type="synonym">Heterosigma carterae</name>
    <dbReference type="NCBI Taxonomy" id="2829"/>
    <lineage>
        <taxon>Eukaryota</taxon>
        <taxon>Sar</taxon>
        <taxon>Stramenopiles</taxon>
        <taxon>Ochrophyta</taxon>
        <taxon>Raphidophyceae</taxon>
        <taxon>Chattonellales</taxon>
        <taxon>Chattonellaceae</taxon>
        <taxon>Heterosigma</taxon>
    </lineage>
</organism>
<keyword evidence="1" id="KW-0597">Phosphoprotein</keyword>
<sequence>MKLKAFVPLLQGLPTFLRTKPIASIFSRMAEVPSSTDSAPRGDLHKWEGMWANGIGKGDAFDCGTGCPALAELIQQQILPKSENGLSTAFVPGCGRGYDAVALAEAGYTVLGLDLAPTAVEAANRYLEEMNGIQNPEGACSFEEGDFFGVSQRFDVIFDYTFLCALPPELRKPWAEKMKSSLKPGGELITLIFPICEKEGGPPYAMSVELVRDLCEGAGLEAVGPVGLLPPELCNRGRDGGPGSMFGASSALGRWRLAASPSN</sequence>
<evidence type="ECO:0000256" key="3">
    <source>
        <dbReference type="ARBA" id="ARBA00022679"/>
    </source>
</evidence>
<evidence type="ECO:0008006" key="6">
    <source>
        <dbReference type="Google" id="ProtNLM"/>
    </source>
</evidence>
<gene>
    <name evidence="5" type="ORF">HAKA00212_LOCUS15468</name>
</gene>
<dbReference type="Pfam" id="PF05724">
    <property type="entry name" value="TPMT"/>
    <property type="match status" value="1"/>
</dbReference>
<dbReference type="Gene3D" id="3.40.50.150">
    <property type="entry name" value="Vaccinia Virus protein VP39"/>
    <property type="match status" value="1"/>
</dbReference>
<dbReference type="PROSITE" id="PS51585">
    <property type="entry name" value="SAM_MT_TPMT"/>
    <property type="match status" value="1"/>
</dbReference>
<keyword evidence="4" id="KW-0949">S-adenosyl-L-methionine</keyword>
<evidence type="ECO:0000256" key="4">
    <source>
        <dbReference type="ARBA" id="ARBA00022691"/>
    </source>
</evidence>
<dbReference type="SUPFAM" id="SSF53335">
    <property type="entry name" value="S-adenosyl-L-methionine-dependent methyltransferases"/>
    <property type="match status" value="1"/>
</dbReference>
<dbReference type="EMBL" id="HBIU01033645">
    <property type="protein sequence ID" value="CAE0636702.1"/>
    <property type="molecule type" value="Transcribed_RNA"/>
</dbReference>
<dbReference type="AlphaFoldDB" id="A0A6S9GED5"/>
<dbReference type="PANTHER" id="PTHR32183">
    <property type="match status" value="1"/>
</dbReference>
<name>A0A6S9GED5_HETAK</name>
<keyword evidence="3" id="KW-0808">Transferase</keyword>
<evidence type="ECO:0000256" key="2">
    <source>
        <dbReference type="ARBA" id="ARBA00022603"/>
    </source>
</evidence>